<protein>
    <submittedName>
        <fullName evidence="1">Uncharacterized protein</fullName>
    </submittedName>
</protein>
<proteinExistence type="predicted"/>
<dbReference type="RefSeq" id="WP_047898228.1">
    <property type="nucleotide sequence ID" value="NZ_AEJF01000261.1"/>
</dbReference>
<accession>A0A0J1FKJ8</accession>
<dbReference type="Proteomes" id="UP000035963">
    <property type="component" value="Unassembled WGS sequence"/>
</dbReference>
<evidence type="ECO:0000313" key="2">
    <source>
        <dbReference type="Proteomes" id="UP000035963"/>
    </source>
</evidence>
<dbReference type="EMBL" id="AEJF01000261">
    <property type="protein sequence ID" value="KLU20263.1"/>
    <property type="molecule type" value="Genomic_DNA"/>
</dbReference>
<sequence>MNNSPFYACTAEDPYGYGPSPGLLGPGQSPDPSLSLFRRDIGVIRVPLGGSYATDNLTAAQYIVQRLKSNPDLSADERIQLVLWLREALSALRSASSRTSQSEVGKVYQQARSIPGVGEVIDVSVAPGSLPATLAAGSATLHALASRAPVSGMLDLPPNLQKRLLQWANKGGNQGIKSARKNFGDVLKITKVDGKFVFEIPASETAKSFVIRGQAAERVIRIPAYRQLAQDALESKTWMNMEGYGATRLGGILTGAKGTAALSFGPQMVLDAIDSHSFGQWLSLEAHNQPANLAAWGVSFVVAAVLGSTSAVVVVPLALGAGIVVALFVNHEGVGNWIGNHVDAWRGYRP</sequence>
<gene>
    <name evidence="1" type="ORF">EOS_42355</name>
</gene>
<reference evidence="1 2" key="1">
    <citation type="journal article" date="2015" name="Genome Announc.">
        <title>Draft Genome Sequence of Burkholderia sp. Strain PML1(12), an Ectomycorrhizosphere-Inhabiting Bacterium with Effective Mineral-Weathering Ability.</title>
        <authorList>
            <person name="Uroz S."/>
            <person name="Oger P."/>
        </authorList>
    </citation>
    <scope>NUCLEOTIDE SEQUENCE [LARGE SCALE GENOMIC DNA]</scope>
    <source>
        <strain evidence="2">PML1(12)</strain>
    </source>
</reference>
<keyword evidence="2" id="KW-1185">Reference proteome</keyword>
<evidence type="ECO:0000313" key="1">
    <source>
        <dbReference type="EMBL" id="KLU20263.1"/>
    </source>
</evidence>
<name>A0A0J1FKJ8_9BURK</name>
<dbReference type="PATRIC" id="fig|908627.4.peg.9520"/>
<dbReference type="AlphaFoldDB" id="A0A0J1FKJ8"/>
<comment type="caution">
    <text evidence="1">The sequence shown here is derived from an EMBL/GenBank/DDBJ whole genome shotgun (WGS) entry which is preliminary data.</text>
</comment>
<organism evidence="1 2">
    <name type="scientific">Caballeronia mineralivorans PML1(12)</name>
    <dbReference type="NCBI Taxonomy" id="908627"/>
    <lineage>
        <taxon>Bacteria</taxon>
        <taxon>Pseudomonadati</taxon>
        <taxon>Pseudomonadota</taxon>
        <taxon>Betaproteobacteria</taxon>
        <taxon>Burkholderiales</taxon>
        <taxon>Burkholderiaceae</taxon>
        <taxon>Caballeronia</taxon>
    </lineage>
</organism>